<gene>
    <name evidence="2" type="ORF">SAMN05216276_1006114</name>
</gene>
<dbReference type="GO" id="GO:0003989">
    <property type="term" value="F:acetyl-CoA carboxylase activity"/>
    <property type="evidence" value="ECO:0007669"/>
    <property type="project" value="InterPro"/>
</dbReference>
<dbReference type="Proteomes" id="UP000198282">
    <property type="component" value="Unassembled WGS sequence"/>
</dbReference>
<keyword evidence="3" id="KW-1185">Reference proteome</keyword>
<evidence type="ECO:0000313" key="2">
    <source>
        <dbReference type="EMBL" id="SNS24215.1"/>
    </source>
</evidence>
<feature type="region of interest" description="Disordered" evidence="1">
    <location>
        <begin position="28"/>
        <end position="61"/>
    </location>
</feature>
<dbReference type="EMBL" id="FZOD01000006">
    <property type="protein sequence ID" value="SNS24215.1"/>
    <property type="molecule type" value="Genomic_DNA"/>
</dbReference>
<accession>A0A239CVH7</accession>
<feature type="compositionally biased region" description="Basic and acidic residues" evidence="1">
    <location>
        <begin position="32"/>
        <end position="42"/>
    </location>
</feature>
<sequence>MTFSIEVVSGLPDEVELAALTAVLLTARRRRPEPAEPPRRAEWTYGETPYVPPNSWMSSRR</sequence>
<evidence type="ECO:0000256" key="1">
    <source>
        <dbReference type="SAM" id="MobiDB-lite"/>
    </source>
</evidence>
<dbReference type="RefSeq" id="WP_089206648.1">
    <property type="nucleotide sequence ID" value="NZ_CP109068.1"/>
</dbReference>
<dbReference type="GO" id="GO:0004658">
    <property type="term" value="F:propionyl-CoA carboxylase activity"/>
    <property type="evidence" value="ECO:0007669"/>
    <property type="project" value="InterPro"/>
</dbReference>
<dbReference type="InterPro" id="IPR032716">
    <property type="entry name" value="ACC_epsilon"/>
</dbReference>
<reference evidence="2 3" key="1">
    <citation type="submission" date="2017-06" db="EMBL/GenBank/DDBJ databases">
        <authorList>
            <person name="Kim H.J."/>
            <person name="Triplett B.A."/>
        </authorList>
    </citation>
    <scope>NUCLEOTIDE SEQUENCE [LARGE SCALE GENOMIC DNA]</scope>
    <source>
        <strain evidence="2 3">CGMCC 4.2132</strain>
    </source>
</reference>
<organism evidence="2 3">
    <name type="scientific">Streptosporangium subroseum</name>
    <dbReference type="NCBI Taxonomy" id="106412"/>
    <lineage>
        <taxon>Bacteria</taxon>
        <taxon>Bacillati</taxon>
        <taxon>Actinomycetota</taxon>
        <taxon>Actinomycetes</taxon>
        <taxon>Streptosporangiales</taxon>
        <taxon>Streptosporangiaceae</taxon>
        <taxon>Streptosporangium</taxon>
    </lineage>
</organism>
<dbReference type="AlphaFoldDB" id="A0A239CVH7"/>
<name>A0A239CVH7_9ACTN</name>
<proteinExistence type="predicted"/>
<evidence type="ECO:0000313" key="3">
    <source>
        <dbReference type="Proteomes" id="UP000198282"/>
    </source>
</evidence>
<protein>
    <submittedName>
        <fullName evidence="2">Acyl-CoA carboxylase epsilon subunit</fullName>
    </submittedName>
</protein>
<dbReference type="Pfam" id="PF13822">
    <property type="entry name" value="ACC_epsilon"/>
    <property type="match status" value="1"/>
</dbReference>